<organism evidence="2 3">
    <name type="scientific">Globodera rostochiensis</name>
    <name type="common">Golden nematode worm</name>
    <name type="synonym">Heterodera rostochiensis</name>
    <dbReference type="NCBI Taxonomy" id="31243"/>
    <lineage>
        <taxon>Eukaryota</taxon>
        <taxon>Metazoa</taxon>
        <taxon>Ecdysozoa</taxon>
        <taxon>Nematoda</taxon>
        <taxon>Chromadorea</taxon>
        <taxon>Rhabditida</taxon>
        <taxon>Tylenchina</taxon>
        <taxon>Tylenchomorpha</taxon>
        <taxon>Tylenchoidea</taxon>
        <taxon>Heteroderidae</taxon>
        <taxon>Heteroderinae</taxon>
        <taxon>Globodera</taxon>
    </lineage>
</organism>
<sequence length="177" mass="21175">MSNLTEYEKLEEKIGWLNEDQQKLVSIDQFLLMQSDQKELLQRLNELEQKQTMNSEQQKTDQKALILKEELRQIKESFDKTLEQMEEWKRVAKLELDNKAFRAELEHQKQLNAHMALQTKMEQYHNKQQQADELAEKLKVSIDQLSLKQQEDEKKQKEQQQNIVHLQKTVATLRELG</sequence>
<dbReference type="AlphaFoldDB" id="A0A914I0M7"/>
<protein>
    <submittedName>
        <fullName evidence="3">Uncharacterized protein</fullName>
    </submittedName>
</protein>
<keyword evidence="2" id="KW-1185">Reference proteome</keyword>
<proteinExistence type="predicted"/>
<keyword evidence="1" id="KW-0175">Coiled coil</keyword>
<evidence type="ECO:0000313" key="2">
    <source>
        <dbReference type="Proteomes" id="UP000887572"/>
    </source>
</evidence>
<dbReference type="WBParaSite" id="Gr19_v10_g5795.t1">
    <property type="protein sequence ID" value="Gr19_v10_g5795.t1"/>
    <property type="gene ID" value="Gr19_v10_g5795"/>
</dbReference>
<name>A0A914I0M7_GLORO</name>
<feature type="coiled-coil region" evidence="1">
    <location>
        <begin position="30"/>
        <end position="162"/>
    </location>
</feature>
<accession>A0A914I0M7</accession>
<reference evidence="3" key="1">
    <citation type="submission" date="2022-11" db="UniProtKB">
        <authorList>
            <consortium name="WormBaseParasite"/>
        </authorList>
    </citation>
    <scope>IDENTIFICATION</scope>
</reference>
<evidence type="ECO:0000313" key="3">
    <source>
        <dbReference type="WBParaSite" id="Gr19_v10_g5795.t1"/>
    </source>
</evidence>
<evidence type="ECO:0000256" key="1">
    <source>
        <dbReference type="SAM" id="Coils"/>
    </source>
</evidence>
<dbReference type="Proteomes" id="UP000887572">
    <property type="component" value="Unplaced"/>
</dbReference>